<name>A0A061RNT0_9CHLO</name>
<feature type="region of interest" description="Disordered" evidence="1">
    <location>
        <begin position="1045"/>
        <end position="1072"/>
    </location>
</feature>
<dbReference type="Pfam" id="PF13088">
    <property type="entry name" value="BNR_2"/>
    <property type="match status" value="1"/>
</dbReference>
<protein>
    <submittedName>
        <fullName evidence="4">Bnr asp-box repeat protein</fullName>
    </submittedName>
</protein>
<sequence>MLASEKENATKGLSTKGMLQRTRPLSQRFSQEVNIESQMRQKLTYSASPKPKNASQISPRGPSGTALSRAYRWRSWRQKQSSRHGRKYMSCRSNTFFWMFAVAFLFWTYFLCLAHLWVHDAYFVRGTGHVDVSGTEPRQRIHFIRKREKLEGMADWERGETYLYFNASGETPVVVLFSNQTSRAEADDAAIIPRGHAKSEEDDNGVVFDPSGGSSGAWLVDGVRVVGSGGAGAARKDGAGGQIAQLPMAGRPLRIRNISIGALRPVSSLRSAVKSLADPGSWRDSSAVDVASALRLAEAVRGSWAAEPAPPPAGARPGPSEADPTLKPPTRGGAAAGAKQGFWPSTGERGELGPGPMGSLRLGQASARADSAARPPLGGIEDAAGYGAQTRLGGTELAEKRLSTRDSARRNDGQIDVSSQGKPDLSAPPPVSPALDSVHSTGNRGSDLSPRAGDLPPENSPSALGARSSQQLRGQPEAGAGRGSGAPQTNSTAQQPLHQQRQRRRPNPLQGLPAKLREKAVQAILQDTAGESPARPFSGLSQLGHERAPQLQGKELRKGTGALSSFGMIRRWSPRTEPLSLVRMIPVPTNANRSSANGTGERGCPAASQPPRLVPEFSSYIYKHAAAAAAGEVIRYVHMGSIAPLPGGGLLVAFQASYFTEGAVDQRIYLSYSRDGDVGQRWTKPARLPVRARGAQWGPVLHVHPRTGSVWLFFTESRNKSCLRFATRSYPQRFPPGGDVLVTKTHDGKVWMEPRTIYGMSEDGNSPKVIANSVHVTSRGAWLLPFWRESYYFNRDTPCQSTGPDGHGVLVSRDEGKTWAPRGNLTMPVSHIYEGSAAELGDGTVVMVFRSQVGAAAVSRSTDDGETWSEPMLLTANNPDSKPNVINLRPNGEVLMAYNDHSKSNINCRNCRSKLTISRLVNATGAWDHLAQFGPSPSDYLKVHYPTMLQHGCRLLVVYSSMYSCCAPFSEVCQCAPPGAEVGLHMVSFKIWEDGQDAVEQMAAHRMKVAARGAASWGGGWTNPWWGPLGEAALLEAVVARHEGGQRARSSRAGNPPGGAAEGGSRAADVRA</sequence>
<proteinExistence type="predicted"/>
<evidence type="ECO:0000256" key="1">
    <source>
        <dbReference type="SAM" id="MobiDB-lite"/>
    </source>
</evidence>
<keyword evidence="2" id="KW-1133">Transmembrane helix</keyword>
<feature type="region of interest" description="Disordered" evidence="1">
    <location>
        <begin position="305"/>
        <end position="510"/>
    </location>
</feature>
<dbReference type="InterPro" id="IPR036278">
    <property type="entry name" value="Sialidase_sf"/>
</dbReference>
<feature type="compositionally biased region" description="Polar residues" evidence="1">
    <location>
        <begin position="41"/>
        <end position="58"/>
    </location>
</feature>
<dbReference type="Gene3D" id="2.120.10.10">
    <property type="match status" value="1"/>
</dbReference>
<dbReference type="AlphaFoldDB" id="A0A061RNT0"/>
<feature type="compositionally biased region" description="Basic and acidic residues" evidence="1">
    <location>
        <begin position="544"/>
        <end position="558"/>
    </location>
</feature>
<dbReference type="EMBL" id="GBEZ01013661">
    <property type="protein sequence ID" value="JAC72345.1"/>
    <property type="molecule type" value="Transcribed_RNA"/>
</dbReference>
<feature type="region of interest" description="Disordered" evidence="1">
    <location>
        <begin position="528"/>
        <end position="559"/>
    </location>
</feature>
<dbReference type="SUPFAM" id="SSF50939">
    <property type="entry name" value="Sialidases"/>
    <property type="match status" value="1"/>
</dbReference>
<feature type="domain" description="Sialidase" evidence="3">
    <location>
        <begin position="650"/>
        <end position="951"/>
    </location>
</feature>
<feature type="compositionally biased region" description="Low complexity" evidence="1">
    <location>
        <begin position="365"/>
        <end position="376"/>
    </location>
</feature>
<feature type="region of interest" description="Disordered" evidence="1">
    <location>
        <begin position="41"/>
        <end position="66"/>
    </location>
</feature>
<evidence type="ECO:0000259" key="3">
    <source>
        <dbReference type="Pfam" id="PF13088"/>
    </source>
</evidence>
<evidence type="ECO:0000313" key="4">
    <source>
        <dbReference type="EMBL" id="JAC72345.1"/>
    </source>
</evidence>
<keyword evidence="2" id="KW-0472">Membrane</keyword>
<evidence type="ECO:0000256" key="2">
    <source>
        <dbReference type="SAM" id="Phobius"/>
    </source>
</evidence>
<feature type="region of interest" description="Disordered" evidence="1">
    <location>
        <begin position="1"/>
        <end position="25"/>
    </location>
</feature>
<keyword evidence="2" id="KW-0812">Transmembrane</keyword>
<reference evidence="4" key="1">
    <citation type="submission" date="2014-05" db="EMBL/GenBank/DDBJ databases">
        <title>The transcriptome of the halophilic microalga Tetraselmis sp. GSL018 isolated from the Great Salt Lake, Utah.</title>
        <authorList>
            <person name="Jinkerson R.E."/>
            <person name="D'Adamo S."/>
            <person name="Posewitz M.C."/>
        </authorList>
    </citation>
    <scope>NUCLEOTIDE SEQUENCE</scope>
    <source>
        <strain evidence="4">GSL018</strain>
    </source>
</reference>
<dbReference type="PANTHER" id="PTHR43752">
    <property type="entry name" value="BNR/ASP-BOX REPEAT FAMILY PROTEIN"/>
    <property type="match status" value="1"/>
</dbReference>
<dbReference type="InterPro" id="IPR011040">
    <property type="entry name" value="Sialidase"/>
</dbReference>
<organism evidence="4">
    <name type="scientific">Tetraselmis sp. GSL018</name>
    <dbReference type="NCBI Taxonomy" id="582737"/>
    <lineage>
        <taxon>Eukaryota</taxon>
        <taxon>Viridiplantae</taxon>
        <taxon>Chlorophyta</taxon>
        <taxon>core chlorophytes</taxon>
        <taxon>Chlorodendrophyceae</taxon>
        <taxon>Chlorodendrales</taxon>
        <taxon>Chlorodendraceae</taxon>
        <taxon>Tetraselmis</taxon>
    </lineage>
</organism>
<feature type="compositionally biased region" description="Basic and acidic residues" evidence="1">
    <location>
        <begin position="397"/>
        <end position="413"/>
    </location>
</feature>
<dbReference type="CDD" id="cd15482">
    <property type="entry name" value="Sialidase_non-viral"/>
    <property type="match status" value="1"/>
</dbReference>
<feature type="transmembrane region" description="Helical" evidence="2">
    <location>
        <begin position="96"/>
        <end position="118"/>
    </location>
</feature>
<gene>
    <name evidence="4" type="ORF">TSPGSL018_31559</name>
</gene>
<accession>A0A061RNT0</accession>
<dbReference type="PANTHER" id="PTHR43752:SF2">
    <property type="entry name" value="BNR_ASP-BOX REPEAT FAMILY PROTEIN"/>
    <property type="match status" value="1"/>
</dbReference>